<dbReference type="EMBL" id="WJQU01000002">
    <property type="protein sequence ID" value="KAJ6640835.1"/>
    <property type="molecule type" value="Genomic_DNA"/>
</dbReference>
<evidence type="ECO:0000313" key="3">
    <source>
        <dbReference type="Proteomes" id="UP001151699"/>
    </source>
</evidence>
<dbReference type="Proteomes" id="UP001151699">
    <property type="component" value="Chromosome B"/>
</dbReference>
<feature type="transmembrane region" description="Helical" evidence="1">
    <location>
        <begin position="12"/>
        <end position="32"/>
    </location>
</feature>
<gene>
    <name evidence="2" type="ORF">Bhyg_05768</name>
</gene>
<evidence type="ECO:0008006" key="4">
    <source>
        <dbReference type="Google" id="ProtNLM"/>
    </source>
</evidence>
<name>A0A9Q0MZI8_9DIPT</name>
<sequence length="124" mass="14340">MKRKESGVSGAWQMSLQIMLAMLQILLFQLCLNTTRLVLWFQLIQRNVNLVESKKKEKTFIDENLFMVFSIIKEMNKRSAQEMPDMKPWIEMGSRYGVIAASTVIVPMGIEAMNTYNPPKEPPK</sequence>
<keyword evidence="3" id="KW-1185">Reference proteome</keyword>
<keyword evidence="1" id="KW-0812">Transmembrane</keyword>
<accession>A0A9Q0MZI8</accession>
<keyword evidence="1" id="KW-1133">Transmembrane helix</keyword>
<proteinExistence type="predicted"/>
<dbReference type="AlphaFoldDB" id="A0A9Q0MZI8"/>
<keyword evidence="1" id="KW-0472">Membrane</keyword>
<reference evidence="2" key="1">
    <citation type="submission" date="2022-07" db="EMBL/GenBank/DDBJ databases">
        <authorList>
            <person name="Trinca V."/>
            <person name="Uliana J.V.C."/>
            <person name="Torres T.T."/>
            <person name="Ward R.J."/>
            <person name="Monesi N."/>
        </authorList>
    </citation>
    <scope>NUCLEOTIDE SEQUENCE</scope>
    <source>
        <strain evidence="2">HSMRA1968</strain>
        <tissue evidence="2">Whole embryos</tissue>
    </source>
</reference>
<evidence type="ECO:0000256" key="1">
    <source>
        <dbReference type="SAM" id="Phobius"/>
    </source>
</evidence>
<protein>
    <recommendedName>
        <fullName evidence="4">Transmembrane protein</fullName>
    </recommendedName>
</protein>
<comment type="caution">
    <text evidence="2">The sequence shown here is derived from an EMBL/GenBank/DDBJ whole genome shotgun (WGS) entry which is preliminary data.</text>
</comment>
<organism evidence="2 3">
    <name type="scientific">Pseudolycoriella hygida</name>
    <dbReference type="NCBI Taxonomy" id="35572"/>
    <lineage>
        <taxon>Eukaryota</taxon>
        <taxon>Metazoa</taxon>
        <taxon>Ecdysozoa</taxon>
        <taxon>Arthropoda</taxon>
        <taxon>Hexapoda</taxon>
        <taxon>Insecta</taxon>
        <taxon>Pterygota</taxon>
        <taxon>Neoptera</taxon>
        <taxon>Endopterygota</taxon>
        <taxon>Diptera</taxon>
        <taxon>Nematocera</taxon>
        <taxon>Sciaroidea</taxon>
        <taxon>Sciaridae</taxon>
        <taxon>Pseudolycoriella</taxon>
    </lineage>
</organism>
<dbReference type="OrthoDB" id="7744006at2759"/>
<evidence type="ECO:0000313" key="2">
    <source>
        <dbReference type="EMBL" id="KAJ6640835.1"/>
    </source>
</evidence>